<evidence type="ECO:0000256" key="1">
    <source>
        <dbReference type="ARBA" id="ARBA00022737"/>
    </source>
</evidence>
<keyword evidence="7" id="KW-1185">Reference proteome</keyword>
<gene>
    <name evidence="6" type="ORF">SLS58_004536</name>
</gene>
<dbReference type="EMBL" id="JAKEKT020000025">
    <property type="protein sequence ID" value="KAL1643863.1"/>
    <property type="molecule type" value="Genomic_DNA"/>
</dbReference>
<evidence type="ECO:0000256" key="2">
    <source>
        <dbReference type="ARBA" id="ARBA00023043"/>
    </source>
</evidence>
<keyword evidence="2 3" id="KW-0040">ANK repeat</keyword>
<evidence type="ECO:0000313" key="6">
    <source>
        <dbReference type="EMBL" id="KAL1643863.1"/>
    </source>
</evidence>
<proteinExistence type="predicted"/>
<name>A0ABR3TTL2_9PEZI</name>
<dbReference type="Gene3D" id="1.25.40.20">
    <property type="entry name" value="Ankyrin repeat-containing domain"/>
    <property type="match status" value="2"/>
</dbReference>
<dbReference type="PROSITE" id="PS50297">
    <property type="entry name" value="ANK_REP_REGION"/>
    <property type="match status" value="2"/>
</dbReference>
<sequence length="599" mass="66775">MTKDWLQVKDEIRELYVVQGKSLTEVLRVLRDTHGFTASVRAYRIKLREWDFKKERRHSAPPSKALHRSPPVLSPDSSPESPVDGIGSHQIPEGVVLSLVDSILESQIDRLVSFLQSPYRFVISNWHIDFTPIYHGKPAFEDVLGKSLLSLAASDATPEIVALLLREGANVDFKDLRTCDTPLMAAIRRGDCSIVRLLLENGASMALLNSDGLHALQVAALFAKEPGIMDQLAIPQSALLDAPAAEGPHEGATALELVLKRRVKYANGDDYLLANRYARTLVGAGAHFQGLEYLIVQPWLDQHAYRRGTTDDELALLADFIKAGLSLQTPVNDLPDGSHRVSVAIGHALAFHSVEPSMASFLARSTDFSSVRNASLGLLRTLCAGCPCNRSPGIEDDTRAAVEMLLELGADPNAVDKRDQTSLDYFLDSVTWYDSQRGHPTRIEILRLLFKHSADPCRAKGNMDSIKQALGKEDYDNQKEAYVFDVVCLLLKQCPIDMHYVLGRMFLQRHFKHPFLDKLVSMYSELPESSAGIVCLAMEHVAMEGFMDEQLSLGREERDYRGILKTLKRRQNLKLPDGRDGEAMLPREFVVDVLEQLVK</sequence>
<dbReference type="PANTHER" id="PTHR24171">
    <property type="entry name" value="ANKYRIN REPEAT DOMAIN-CONTAINING PROTEIN 39-RELATED"/>
    <property type="match status" value="1"/>
</dbReference>
<feature type="repeat" description="ANK" evidence="3">
    <location>
        <begin position="178"/>
        <end position="210"/>
    </location>
</feature>
<comment type="caution">
    <text evidence="6">The sequence shown here is derived from an EMBL/GenBank/DDBJ whole genome shotgun (WGS) entry which is preliminary data.</text>
</comment>
<evidence type="ECO:0000313" key="7">
    <source>
        <dbReference type="Proteomes" id="UP001521184"/>
    </source>
</evidence>
<evidence type="ECO:0000256" key="4">
    <source>
        <dbReference type="SAM" id="MobiDB-lite"/>
    </source>
</evidence>
<dbReference type="Pfam" id="PF14420">
    <property type="entry name" value="Clr5"/>
    <property type="match status" value="1"/>
</dbReference>
<dbReference type="SUPFAM" id="SSF48403">
    <property type="entry name" value="Ankyrin repeat"/>
    <property type="match status" value="1"/>
</dbReference>
<dbReference type="PROSITE" id="PS50088">
    <property type="entry name" value="ANK_REPEAT"/>
    <property type="match status" value="2"/>
</dbReference>
<organism evidence="6 7">
    <name type="scientific">Diplodia intermedia</name>
    <dbReference type="NCBI Taxonomy" id="856260"/>
    <lineage>
        <taxon>Eukaryota</taxon>
        <taxon>Fungi</taxon>
        <taxon>Dikarya</taxon>
        <taxon>Ascomycota</taxon>
        <taxon>Pezizomycotina</taxon>
        <taxon>Dothideomycetes</taxon>
        <taxon>Dothideomycetes incertae sedis</taxon>
        <taxon>Botryosphaeriales</taxon>
        <taxon>Botryosphaeriaceae</taxon>
        <taxon>Diplodia</taxon>
    </lineage>
</organism>
<keyword evidence="1" id="KW-0677">Repeat</keyword>
<dbReference type="InterPro" id="IPR002110">
    <property type="entry name" value="Ankyrin_rpt"/>
</dbReference>
<accession>A0ABR3TTL2</accession>
<feature type="repeat" description="ANK" evidence="3">
    <location>
        <begin position="144"/>
        <end position="176"/>
    </location>
</feature>
<dbReference type="InterPro" id="IPR036770">
    <property type="entry name" value="Ankyrin_rpt-contain_sf"/>
</dbReference>
<evidence type="ECO:0000256" key="3">
    <source>
        <dbReference type="PROSITE-ProRule" id="PRU00023"/>
    </source>
</evidence>
<protein>
    <recommendedName>
        <fullName evidence="5">Clr5 domain-containing protein</fullName>
    </recommendedName>
</protein>
<reference evidence="6 7" key="1">
    <citation type="journal article" date="2023" name="Plant Dis.">
        <title>First Report of Diplodia intermedia Causing Canker and Dieback Diseases on Apple Trees in Canada.</title>
        <authorList>
            <person name="Ellouze W."/>
            <person name="Ilyukhin E."/>
            <person name="Sulman M."/>
            <person name="Ali S."/>
        </authorList>
    </citation>
    <scope>NUCLEOTIDE SEQUENCE [LARGE SCALE GENOMIC DNA]</scope>
    <source>
        <strain evidence="6 7">M45-28</strain>
    </source>
</reference>
<evidence type="ECO:0000259" key="5">
    <source>
        <dbReference type="Pfam" id="PF14420"/>
    </source>
</evidence>
<dbReference type="Proteomes" id="UP001521184">
    <property type="component" value="Unassembled WGS sequence"/>
</dbReference>
<feature type="domain" description="Clr5" evidence="5">
    <location>
        <begin position="1"/>
        <end position="54"/>
    </location>
</feature>
<dbReference type="Pfam" id="PF12796">
    <property type="entry name" value="Ank_2"/>
    <property type="match status" value="1"/>
</dbReference>
<feature type="region of interest" description="Disordered" evidence="4">
    <location>
        <begin position="58"/>
        <end position="85"/>
    </location>
</feature>
<dbReference type="InterPro" id="IPR025676">
    <property type="entry name" value="Clr5_dom"/>
</dbReference>
<dbReference type="SMART" id="SM00248">
    <property type="entry name" value="ANK"/>
    <property type="match status" value="3"/>
</dbReference>